<reference evidence="2 3" key="1">
    <citation type="submission" date="2021-06" db="EMBL/GenBank/DDBJ databases">
        <authorList>
            <person name="Kallberg Y."/>
            <person name="Tangrot J."/>
            <person name="Rosling A."/>
        </authorList>
    </citation>
    <scope>NUCLEOTIDE SEQUENCE [LARGE SCALE GENOMIC DNA]</scope>
    <source>
        <strain evidence="2 3">120-4 pot B 10/14</strain>
    </source>
</reference>
<dbReference type="Proteomes" id="UP000789901">
    <property type="component" value="Unassembled WGS sequence"/>
</dbReference>
<proteinExistence type="predicted"/>
<keyword evidence="3" id="KW-1185">Reference proteome</keyword>
<accession>A0ABN7WWN0</accession>
<dbReference type="EMBL" id="CAJVQB010066555">
    <property type="protein sequence ID" value="CAG8841690.1"/>
    <property type="molecule type" value="Genomic_DNA"/>
</dbReference>
<protein>
    <submittedName>
        <fullName evidence="2">20547_t:CDS:1</fullName>
    </submittedName>
</protein>
<evidence type="ECO:0000313" key="2">
    <source>
        <dbReference type="EMBL" id="CAG8841690.1"/>
    </source>
</evidence>
<gene>
    <name evidence="2" type="ORF">GMARGA_LOCUS35567</name>
</gene>
<feature type="non-terminal residue" evidence="2">
    <location>
        <position position="1"/>
    </location>
</feature>
<name>A0ABN7WWN0_GIGMA</name>
<evidence type="ECO:0000313" key="3">
    <source>
        <dbReference type="Proteomes" id="UP000789901"/>
    </source>
</evidence>
<feature type="region of interest" description="Disordered" evidence="1">
    <location>
        <begin position="39"/>
        <end position="58"/>
    </location>
</feature>
<organism evidence="2 3">
    <name type="scientific">Gigaspora margarita</name>
    <dbReference type="NCBI Taxonomy" id="4874"/>
    <lineage>
        <taxon>Eukaryota</taxon>
        <taxon>Fungi</taxon>
        <taxon>Fungi incertae sedis</taxon>
        <taxon>Mucoromycota</taxon>
        <taxon>Glomeromycotina</taxon>
        <taxon>Glomeromycetes</taxon>
        <taxon>Diversisporales</taxon>
        <taxon>Gigasporaceae</taxon>
        <taxon>Gigaspora</taxon>
    </lineage>
</organism>
<comment type="caution">
    <text evidence="2">The sequence shown here is derived from an EMBL/GenBank/DDBJ whole genome shotgun (WGS) entry which is preliminary data.</text>
</comment>
<feature type="non-terminal residue" evidence="2">
    <location>
        <position position="58"/>
    </location>
</feature>
<sequence>ISDAQEIQALESSNTLIQEISNVAQENQASTPEEIQLTAQSPNDAIAMSDSTTKDIRK</sequence>
<evidence type="ECO:0000256" key="1">
    <source>
        <dbReference type="SAM" id="MobiDB-lite"/>
    </source>
</evidence>